<name>A0A066XFB8_COLSU</name>
<dbReference type="HOGENOM" id="CLU_2333538_0_0_1"/>
<evidence type="ECO:0000313" key="3">
    <source>
        <dbReference type="Proteomes" id="UP000027238"/>
    </source>
</evidence>
<feature type="compositionally biased region" description="Basic and acidic residues" evidence="1">
    <location>
        <begin position="49"/>
        <end position="58"/>
    </location>
</feature>
<comment type="caution">
    <text evidence="2">The sequence shown here is derived from an EMBL/GenBank/DDBJ whole genome shotgun (WGS) entry which is preliminary data.</text>
</comment>
<feature type="region of interest" description="Disordered" evidence="1">
    <location>
        <begin position="39"/>
        <end position="98"/>
    </location>
</feature>
<keyword evidence="3" id="KW-1185">Reference proteome</keyword>
<dbReference type="AlphaFoldDB" id="A0A066XFB8"/>
<sequence length="98" mass="11052">MRRRKLPIALPSYQVYAIHRGSPSPARSARQSLLFTVAVPPHSSNRIASHRDNTDQRTPRRLQPPAHLKSSGQVDHQVINTRGTQTDPALRPRLRCAM</sequence>
<accession>A0A066XFB8</accession>
<feature type="compositionally biased region" description="Polar residues" evidence="1">
    <location>
        <begin position="70"/>
        <end position="87"/>
    </location>
</feature>
<reference evidence="3" key="1">
    <citation type="journal article" date="2014" name="Genome Announc.">
        <title>Draft genome sequence of Colletotrichum sublineola, a destructive pathogen of cultivated sorghum.</title>
        <authorList>
            <person name="Baroncelli R."/>
            <person name="Sanz-Martin J.M."/>
            <person name="Rech G.E."/>
            <person name="Sukno S.A."/>
            <person name="Thon M.R."/>
        </authorList>
    </citation>
    <scope>NUCLEOTIDE SEQUENCE [LARGE SCALE GENOMIC DNA]</scope>
    <source>
        <strain evidence="3">TX430BB</strain>
    </source>
</reference>
<evidence type="ECO:0000313" key="2">
    <source>
        <dbReference type="EMBL" id="KDN66344.1"/>
    </source>
</evidence>
<dbReference type="EMBL" id="JMSE01000945">
    <property type="protein sequence ID" value="KDN66344.1"/>
    <property type="molecule type" value="Genomic_DNA"/>
</dbReference>
<organism evidence="2 3">
    <name type="scientific">Colletotrichum sublineola</name>
    <name type="common">Sorghum anthracnose fungus</name>
    <dbReference type="NCBI Taxonomy" id="1173701"/>
    <lineage>
        <taxon>Eukaryota</taxon>
        <taxon>Fungi</taxon>
        <taxon>Dikarya</taxon>
        <taxon>Ascomycota</taxon>
        <taxon>Pezizomycotina</taxon>
        <taxon>Sordariomycetes</taxon>
        <taxon>Hypocreomycetidae</taxon>
        <taxon>Glomerellales</taxon>
        <taxon>Glomerellaceae</taxon>
        <taxon>Colletotrichum</taxon>
        <taxon>Colletotrichum graminicola species complex</taxon>
    </lineage>
</organism>
<gene>
    <name evidence="2" type="ORF">CSUB01_03271</name>
</gene>
<protein>
    <submittedName>
        <fullName evidence="2">Uncharacterized protein</fullName>
    </submittedName>
</protein>
<dbReference type="Proteomes" id="UP000027238">
    <property type="component" value="Unassembled WGS sequence"/>
</dbReference>
<proteinExistence type="predicted"/>
<evidence type="ECO:0000256" key="1">
    <source>
        <dbReference type="SAM" id="MobiDB-lite"/>
    </source>
</evidence>